<keyword evidence="1" id="KW-0963">Cytoplasm</keyword>
<keyword evidence="4 5" id="KW-0269">Exonuclease</keyword>
<dbReference type="InterPro" id="IPR025824">
    <property type="entry name" value="OB-fold_nuc-bd_dom"/>
</dbReference>
<evidence type="ECO:0000256" key="5">
    <source>
        <dbReference type="RuleBase" id="RU004355"/>
    </source>
</evidence>
<evidence type="ECO:0000256" key="4">
    <source>
        <dbReference type="ARBA" id="ARBA00022839"/>
    </source>
</evidence>
<dbReference type="PANTHER" id="PTHR30008:SF0">
    <property type="entry name" value="EXODEOXYRIBONUCLEASE 7 LARGE SUBUNIT"/>
    <property type="match status" value="1"/>
</dbReference>
<dbReference type="Proteomes" id="UP000714420">
    <property type="component" value="Unassembled WGS sequence"/>
</dbReference>
<evidence type="ECO:0000313" key="8">
    <source>
        <dbReference type="EMBL" id="NPD91543.1"/>
    </source>
</evidence>
<comment type="catalytic activity">
    <reaction evidence="5">
        <text>Exonucleolytic cleavage in either 5'- to 3'- or 3'- to 5'-direction to yield nucleoside 5'-phosphates.</text>
        <dbReference type="EC" id="3.1.11.6"/>
    </reaction>
</comment>
<name>A0ABX2AKY2_9BACT</name>
<proteinExistence type="inferred from homology"/>
<comment type="subcellular location">
    <subcellularLocation>
        <location evidence="5">Cytoplasm</location>
    </subcellularLocation>
</comment>
<dbReference type="NCBIfam" id="TIGR00237">
    <property type="entry name" value="xseA"/>
    <property type="match status" value="1"/>
</dbReference>
<comment type="similarity">
    <text evidence="5">Belongs to the XseA family.</text>
</comment>
<accession>A0ABX2AKY2</accession>
<dbReference type="InterPro" id="IPR020579">
    <property type="entry name" value="Exonuc_VII_lsu_C"/>
</dbReference>
<sequence>MIKEKTFSLFELNSIVRHAIETSMDGEYWVEAEISELREVRGHCYMELTDKDPSTNTPTAKAQAKCWSRTWNMLLPYFMRITGQPLRPGQKVMLKVYPQFHEAYGFSWIITDINPDFTLGDMARKRMEIIRILKEEGVFDLNKELRLPLFTQRIAVISSENAAGYGDFRNQLENNEYGFCFTLRLFSAIMQGEGVEKSLIGALDDIYGHIGDFDCVVIIRGGGATSDMSGFDTLALAENVANFPLPIITGIGHDRDESILDMVSHTRVKTPTAAAALLIDRLKNVDDRITAYSERLTRYATAMTDTEQHRLEGFKERIPALYSVIKTRNESRTELLYTRILSATGMIINTERHRLDTLANSLVPAAGQITANRMHSLNILSQRLELLNPQRMLERGYSITTLNGMPVRDPAILKQGNVIETRLEKGTIKSEII</sequence>
<dbReference type="InterPro" id="IPR003753">
    <property type="entry name" value="Exonuc_VII_L"/>
</dbReference>
<gene>
    <name evidence="8" type="ORF">HPS56_04100</name>
</gene>
<dbReference type="RefSeq" id="WP_172274317.1">
    <property type="nucleotide sequence ID" value="NZ_CASGMU010000016.1"/>
</dbReference>
<dbReference type="Pfam" id="PF13742">
    <property type="entry name" value="tRNA_anti_2"/>
    <property type="match status" value="1"/>
</dbReference>
<dbReference type="PANTHER" id="PTHR30008">
    <property type="entry name" value="EXODEOXYRIBONUCLEASE 7 LARGE SUBUNIT"/>
    <property type="match status" value="1"/>
</dbReference>
<protein>
    <recommendedName>
        <fullName evidence="5">Exodeoxyribonuclease 7 large subunit</fullName>
        <ecNumber evidence="5">3.1.11.6</ecNumber>
    </recommendedName>
</protein>
<reference evidence="8 9" key="1">
    <citation type="submission" date="2020-05" db="EMBL/GenBank/DDBJ databases">
        <title>Distinct polysaccharide utilization as determinants for interspecies competition between intestinal Prevotella spp.</title>
        <authorList>
            <person name="Galvez E.J.C."/>
            <person name="Iljazovic A."/>
            <person name="Strowig T."/>
        </authorList>
    </citation>
    <scope>NUCLEOTIDE SEQUENCE [LARGE SCALE GENOMIC DNA]</scope>
    <source>
        <strain evidence="8 9">PMUR</strain>
    </source>
</reference>
<dbReference type="EMBL" id="JABKKF010000003">
    <property type="protein sequence ID" value="NPD91543.1"/>
    <property type="molecule type" value="Genomic_DNA"/>
</dbReference>
<dbReference type="EC" id="3.1.11.6" evidence="5"/>
<keyword evidence="3 5" id="KW-0378">Hydrolase</keyword>
<keyword evidence="2 5" id="KW-0540">Nuclease</keyword>
<evidence type="ECO:0000256" key="2">
    <source>
        <dbReference type="ARBA" id="ARBA00022722"/>
    </source>
</evidence>
<evidence type="ECO:0000259" key="6">
    <source>
        <dbReference type="Pfam" id="PF02601"/>
    </source>
</evidence>
<evidence type="ECO:0000256" key="3">
    <source>
        <dbReference type="ARBA" id="ARBA00022801"/>
    </source>
</evidence>
<organism evidence="8 9">
    <name type="scientific">Xylanibacter muris</name>
    <dbReference type="NCBI Taxonomy" id="2736290"/>
    <lineage>
        <taxon>Bacteria</taxon>
        <taxon>Pseudomonadati</taxon>
        <taxon>Bacteroidota</taxon>
        <taxon>Bacteroidia</taxon>
        <taxon>Bacteroidales</taxon>
        <taxon>Prevotellaceae</taxon>
        <taxon>Xylanibacter</taxon>
    </lineage>
</organism>
<evidence type="ECO:0000313" key="9">
    <source>
        <dbReference type="Proteomes" id="UP000714420"/>
    </source>
</evidence>
<dbReference type="Pfam" id="PF02601">
    <property type="entry name" value="Exonuc_VII_L"/>
    <property type="match status" value="1"/>
</dbReference>
<keyword evidence="9" id="KW-1185">Reference proteome</keyword>
<feature type="domain" description="OB-fold nucleic acid binding" evidence="7">
    <location>
        <begin position="8"/>
        <end position="113"/>
    </location>
</feature>
<evidence type="ECO:0000259" key="7">
    <source>
        <dbReference type="Pfam" id="PF13742"/>
    </source>
</evidence>
<feature type="domain" description="Exonuclease VII large subunit C-terminal" evidence="6">
    <location>
        <begin position="138"/>
        <end position="430"/>
    </location>
</feature>
<evidence type="ECO:0000256" key="1">
    <source>
        <dbReference type="ARBA" id="ARBA00022490"/>
    </source>
</evidence>
<comment type="caution">
    <text evidence="8">The sequence shown here is derived from an EMBL/GenBank/DDBJ whole genome shotgun (WGS) entry which is preliminary data.</text>
</comment>
<dbReference type="CDD" id="cd04489">
    <property type="entry name" value="ExoVII_LU_OBF"/>
    <property type="match status" value="1"/>
</dbReference>